<dbReference type="Gene3D" id="1.10.287.1120">
    <property type="entry name" value="Bipartite methylase S protein"/>
    <property type="match status" value="1"/>
</dbReference>
<dbReference type="PANTHER" id="PTHR30408:SF12">
    <property type="entry name" value="TYPE I RESTRICTION ENZYME MJAVIII SPECIFICITY SUBUNIT"/>
    <property type="match status" value="1"/>
</dbReference>
<feature type="domain" description="Type I restriction modification DNA specificity" evidence="4">
    <location>
        <begin position="221"/>
        <end position="406"/>
    </location>
</feature>
<keyword evidence="3" id="KW-0238">DNA-binding</keyword>
<feature type="domain" description="Type I restriction modification DNA specificity" evidence="4">
    <location>
        <begin position="18"/>
        <end position="200"/>
    </location>
</feature>
<dbReference type="EMBL" id="FPBF01000004">
    <property type="protein sequence ID" value="SFT96617.1"/>
    <property type="molecule type" value="Genomic_DNA"/>
</dbReference>
<dbReference type="Proteomes" id="UP000199673">
    <property type="component" value="Unassembled WGS sequence"/>
</dbReference>
<protein>
    <submittedName>
        <fullName evidence="5">Type I restriction enzyme, S subunit</fullName>
    </submittedName>
</protein>
<dbReference type="Gene3D" id="3.90.220.20">
    <property type="entry name" value="DNA methylase specificity domains"/>
    <property type="match status" value="2"/>
</dbReference>
<dbReference type="SUPFAM" id="SSF116734">
    <property type="entry name" value="DNA methylase specificity domain"/>
    <property type="match status" value="2"/>
</dbReference>
<organism evidence="5 6">
    <name type="scientific">Algoriphagus locisalis</name>
    <dbReference type="NCBI Taxonomy" id="305507"/>
    <lineage>
        <taxon>Bacteria</taxon>
        <taxon>Pseudomonadati</taxon>
        <taxon>Bacteroidota</taxon>
        <taxon>Cytophagia</taxon>
        <taxon>Cytophagales</taxon>
        <taxon>Cyclobacteriaceae</taxon>
        <taxon>Algoriphagus</taxon>
    </lineage>
</organism>
<dbReference type="CDD" id="cd16961">
    <property type="entry name" value="RMtype1_S_TRD-CR_like"/>
    <property type="match status" value="1"/>
</dbReference>
<evidence type="ECO:0000256" key="3">
    <source>
        <dbReference type="ARBA" id="ARBA00023125"/>
    </source>
</evidence>
<evidence type="ECO:0000313" key="6">
    <source>
        <dbReference type="Proteomes" id="UP000199673"/>
    </source>
</evidence>
<evidence type="ECO:0000259" key="4">
    <source>
        <dbReference type="Pfam" id="PF01420"/>
    </source>
</evidence>
<dbReference type="Pfam" id="PF01420">
    <property type="entry name" value="Methylase_S"/>
    <property type="match status" value="2"/>
</dbReference>
<dbReference type="STRING" id="305507.SAMN04489724_3025"/>
<evidence type="ECO:0000256" key="1">
    <source>
        <dbReference type="ARBA" id="ARBA00010923"/>
    </source>
</evidence>
<proteinExistence type="inferred from homology"/>
<gene>
    <name evidence="5" type="ORF">SAMN04489724_3025</name>
</gene>
<dbReference type="InterPro" id="IPR000055">
    <property type="entry name" value="Restrct_endonuc_typeI_TRD"/>
</dbReference>
<evidence type="ECO:0000256" key="2">
    <source>
        <dbReference type="ARBA" id="ARBA00022747"/>
    </source>
</evidence>
<name>A0A1I7CB37_9BACT</name>
<keyword evidence="6" id="KW-1185">Reference proteome</keyword>
<dbReference type="RefSeq" id="WP_091694838.1">
    <property type="nucleotide sequence ID" value="NZ_FPBF01000004.1"/>
</dbReference>
<dbReference type="PANTHER" id="PTHR30408">
    <property type="entry name" value="TYPE-1 RESTRICTION ENZYME ECOKI SPECIFICITY PROTEIN"/>
    <property type="match status" value="1"/>
</dbReference>
<dbReference type="AlphaFoldDB" id="A0A1I7CB37"/>
<dbReference type="GO" id="GO:0009307">
    <property type="term" value="P:DNA restriction-modification system"/>
    <property type="evidence" value="ECO:0007669"/>
    <property type="project" value="UniProtKB-KW"/>
</dbReference>
<keyword evidence="2" id="KW-0680">Restriction system</keyword>
<dbReference type="GO" id="GO:0003677">
    <property type="term" value="F:DNA binding"/>
    <property type="evidence" value="ECO:0007669"/>
    <property type="project" value="UniProtKB-KW"/>
</dbReference>
<accession>A0A1I7CB37</accession>
<dbReference type="InterPro" id="IPR044946">
    <property type="entry name" value="Restrct_endonuc_typeI_TRD_sf"/>
</dbReference>
<sequence>METVTKPGYKHTELGWIPEDWDLRSYCDLFSFLSTATYSRADLQDDQEIRYIHYGDIHTKYDFHLDILNSNLPSISNNKLKAYSLLQEGDLVMADASEDYDGVGKSIEINNVGNRKVISGLHTFLLRDYHKRTASGFKGYLHANPFVKKQFYELATGMKVFGVSKNNLKKVFIPLPPLHEQTAIATALSDMDRYISSLEALIAKKRLIKQGAMQELLTPKEDWEMRKFGEVFNISGGYSASRDQLSNEGYCYLHYGDIHGSNKSYVNVENEYGNIPKLNIGLAKISSKSLLKNGDIVFVDASEDMDGVSKFIVVENHPEIPFISGLHTIVAKSKTEFLDLNYKKYCFQAKYIKEQFQYFAVGTKVSGVSKSSVKQIDLYFPKMEEQIEIGKILSSMDNEIHNINNKLSKALLLKQGMMQELLTGRTRLI</sequence>
<comment type="similarity">
    <text evidence="1">Belongs to the type-I restriction system S methylase family.</text>
</comment>
<evidence type="ECO:0000313" key="5">
    <source>
        <dbReference type="EMBL" id="SFT96617.1"/>
    </source>
</evidence>
<reference evidence="6" key="1">
    <citation type="submission" date="2016-10" db="EMBL/GenBank/DDBJ databases">
        <authorList>
            <person name="Varghese N."/>
            <person name="Submissions S."/>
        </authorList>
    </citation>
    <scope>NUCLEOTIDE SEQUENCE [LARGE SCALE GENOMIC DNA]</scope>
    <source>
        <strain evidence="6">DSM 23445</strain>
    </source>
</reference>
<dbReference type="InterPro" id="IPR052021">
    <property type="entry name" value="Type-I_RS_S_subunit"/>
</dbReference>
<dbReference type="OrthoDB" id="667970at2"/>